<evidence type="ECO:0000313" key="2">
    <source>
        <dbReference type="Proteomes" id="UP001164929"/>
    </source>
</evidence>
<gene>
    <name evidence="1" type="ORF">NC653_018826</name>
</gene>
<dbReference type="AlphaFoldDB" id="A0AAD6QHJ7"/>
<protein>
    <submittedName>
        <fullName evidence="1">Uncharacterized protein</fullName>
    </submittedName>
</protein>
<organism evidence="1 2">
    <name type="scientific">Populus alba x Populus x berolinensis</name>
    <dbReference type="NCBI Taxonomy" id="444605"/>
    <lineage>
        <taxon>Eukaryota</taxon>
        <taxon>Viridiplantae</taxon>
        <taxon>Streptophyta</taxon>
        <taxon>Embryophyta</taxon>
        <taxon>Tracheophyta</taxon>
        <taxon>Spermatophyta</taxon>
        <taxon>Magnoliopsida</taxon>
        <taxon>eudicotyledons</taxon>
        <taxon>Gunneridae</taxon>
        <taxon>Pentapetalae</taxon>
        <taxon>rosids</taxon>
        <taxon>fabids</taxon>
        <taxon>Malpighiales</taxon>
        <taxon>Salicaceae</taxon>
        <taxon>Saliceae</taxon>
        <taxon>Populus</taxon>
    </lineage>
</organism>
<accession>A0AAD6QHJ7</accession>
<evidence type="ECO:0000313" key="1">
    <source>
        <dbReference type="EMBL" id="KAJ6990395.1"/>
    </source>
</evidence>
<reference evidence="1" key="1">
    <citation type="journal article" date="2023" name="Mol. Ecol. Resour.">
        <title>Chromosome-level genome assembly of a triploid poplar Populus alba 'Berolinensis'.</title>
        <authorList>
            <person name="Chen S."/>
            <person name="Yu Y."/>
            <person name="Wang X."/>
            <person name="Wang S."/>
            <person name="Zhang T."/>
            <person name="Zhou Y."/>
            <person name="He R."/>
            <person name="Meng N."/>
            <person name="Wang Y."/>
            <person name="Liu W."/>
            <person name="Liu Z."/>
            <person name="Liu J."/>
            <person name="Guo Q."/>
            <person name="Huang H."/>
            <person name="Sederoff R.R."/>
            <person name="Wang G."/>
            <person name="Qu G."/>
            <person name="Chen S."/>
        </authorList>
    </citation>
    <scope>NUCLEOTIDE SEQUENCE</scope>
    <source>
        <strain evidence="1">SC-2020</strain>
    </source>
</reference>
<dbReference type="Proteomes" id="UP001164929">
    <property type="component" value="Chromosome 7"/>
</dbReference>
<keyword evidence="2" id="KW-1185">Reference proteome</keyword>
<comment type="caution">
    <text evidence="1">The sequence shown here is derived from an EMBL/GenBank/DDBJ whole genome shotgun (WGS) entry which is preliminary data.</text>
</comment>
<proteinExistence type="predicted"/>
<dbReference type="EMBL" id="JAQIZT010000007">
    <property type="protein sequence ID" value="KAJ6990395.1"/>
    <property type="molecule type" value="Genomic_DNA"/>
</dbReference>
<name>A0AAD6QHJ7_9ROSI</name>
<sequence length="57" mass="7150">MKYVNARTRTIRNQIKKIIYKKRKKKFITLKRNISHDKLSYNAKRLRLKSSKIFYRY</sequence>